<feature type="disulfide bond" evidence="9">
    <location>
        <begin position="323"/>
        <end position="333"/>
    </location>
</feature>
<dbReference type="OrthoDB" id="536948at2759"/>
<dbReference type="FunFam" id="3.10.250.10:FF:000032">
    <property type="entry name" value="Si:dkey-14d8.20"/>
    <property type="match status" value="1"/>
</dbReference>
<dbReference type="PROSITE" id="PS00420">
    <property type="entry name" value="SRCR_1"/>
    <property type="match status" value="1"/>
</dbReference>
<organism evidence="12 13">
    <name type="scientific">Patiria miniata</name>
    <name type="common">Bat star</name>
    <name type="synonym">Asterina miniata</name>
    <dbReference type="NCBI Taxonomy" id="46514"/>
    <lineage>
        <taxon>Eukaryota</taxon>
        <taxon>Metazoa</taxon>
        <taxon>Echinodermata</taxon>
        <taxon>Eleutherozoa</taxon>
        <taxon>Asterozoa</taxon>
        <taxon>Asteroidea</taxon>
        <taxon>Valvatacea</taxon>
        <taxon>Valvatida</taxon>
        <taxon>Asterinidae</taxon>
        <taxon>Patiria</taxon>
    </lineage>
</organism>
<dbReference type="FunFam" id="3.10.250.10:FF:000016">
    <property type="entry name" value="Scavenger receptor cysteine-rich protein type 12"/>
    <property type="match status" value="2"/>
</dbReference>
<dbReference type="Gene3D" id="3.10.250.10">
    <property type="entry name" value="SRCR-like domain"/>
    <property type="match status" value="4"/>
</dbReference>
<keyword evidence="13" id="KW-1185">Reference proteome</keyword>
<feature type="domain" description="SRCR" evidence="11">
    <location>
        <begin position="375"/>
        <end position="464"/>
    </location>
</feature>
<feature type="domain" description="SRCR" evidence="11">
    <location>
        <begin position="250"/>
        <end position="357"/>
    </location>
</feature>
<keyword evidence="7 9" id="KW-1015">Disulfide bond</keyword>
<sequence length="487" mass="53679">MRGRLIVLDGDVRLSGGSSQNGRVEVLHDGRWGSICLDGWDFNDALVVCKQLGFPWLNRDDWNYDGGNLTELVWLSNVQCKGSETRLDECANDGWKEHQCAETRRAAAVACMDQEEFKGQQFYITLGDGNGPTVFENDGRVMLWYSKDLIIGPRVYLVCDQGWDLADANVICRQDGHYSAKRALTDSYFGNHRPLRSQEIAYLATDFACIGNESKLIECPANFWFQDNCTANHQAGVLCNRIKEPEDFQLRLLGGSNAREGRVEFHVNGTWGSLCLKKDYTFFDEESDVICRQLGLGYGLEAPQDDRFGRGSGPVVFPSSVLCSGSESSFAQCYMRDEPDQECLHLEGSSEASVICSGPIPEDRSPVSFQRRQKDGLLQIHHDGLWGAVCANGWTDANSKVVCRELGLGAPKSFSTTQYSWRSGPVFLGDVSCTGDEATLDQCNLGRWSGNNCTQSTLLGLTCSASAVVTAAVPSILVFASLAVFLH</sequence>
<keyword evidence="3" id="KW-0732">Signal</keyword>
<keyword evidence="5 10" id="KW-1133">Transmembrane helix</keyword>
<protein>
    <recommendedName>
        <fullName evidence="11">SRCR domain-containing protein</fullName>
    </recommendedName>
</protein>
<feature type="disulfide bond" evidence="9">
    <location>
        <begin position="80"/>
        <end position="90"/>
    </location>
</feature>
<evidence type="ECO:0000256" key="10">
    <source>
        <dbReference type="SAM" id="Phobius"/>
    </source>
</evidence>
<evidence type="ECO:0000256" key="5">
    <source>
        <dbReference type="ARBA" id="ARBA00022989"/>
    </source>
</evidence>
<evidence type="ECO:0000313" key="12">
    <source>
        <dbReference type="EnsemblMetazoa" id="XP_038076577.1"/>
    </source>
</evidence>
<dbReference type="OMA" id="MYGCHAD"/>
<dbReference type="Proteomes" id="UP000887568">
    <property type="component" value="Unplaced"/>
</dbReference>
<evidence type="ECO:0000256" key="8">
    <source>
        <dbReference type="ARBA" id="ARBA00023180"/>
    </source>
</evidence>
<dbReference type="SUPFAM" id="SSF56487">
    <property type="entry name" value="SRCR-like"/>
    <property type="match status" value="4"/>
</dbReference>
<dbReference type="GeneID" id="119744615"/>
<dbReference type="SMART" id="SM00202">
    <property type="entry name" value="SR"/>
    <property type="match status" value="4"/>
</dbReference>
<keyword evidence="6 10" id="KW-0472">Membrane</keyword>
<feature type="disulfide bond" evidence="9">
    <location>
        <begin position="433"/>
        <end position="443"/>
    </location>
</feature>
<dbReference type="InterPro" id="IPR001190">
    <property type="entry name" value="SRCR"/>
</dbReference>
<keyword evidence="4" id="KW-0677">Repeat</keyword>
<dbReference type="InterPro" id="IPR036772">
    <property type="entry name" value="SRCR-like_dom_sf"/>
</dbReference>
<feature type="domain" description="SRCR" evidence="11">
    <location>
        <begin position="124"/>
        <end position="240"/>
    </location>
</feature>
<evidence type="ECO:0000256" key="1">
    <source>
        <dbReference type="ARBA" id="ARBA00004167"/>
    </source>
</evidence>
<dbReference type="PANTHER" id="PTHR48071:SF18">
    <property type="entry name" value="DELETED IN MALIGNANT BRAIN TUMORS 1 PROTEIN-RELATED"/>
    <property type="match status" value="1"/>
</dbReference>
<evidence type="ECO:0000256" key="9">
    <source>
        <dbReference type="PROSITE-ProRule" id="PRU00196"/>
    </source>
</evidence>
<keyword evidence="8" id="KW-0325">Glycoprotein</keyword>
<feature type="domain" description="SRCR" evidence="11">
    <location>
        <begin position="12"/>
        <end position="112"/>
    </location>
</feature>
<dbReference type="RefSeq" id="XP_038076577.1">
    <property type="nucleotide sequence ID" value="XM_038220649.1"/>
</dbReference>
<dbReference type="PANTHER" id="PTHR48071">
    <property type="entry name" value="SRCR DOMAIN-CONTAINING PROTEIN"/>
    <property type="match status" value="1"/>
</dbReference>
<evidence type="ECO:0000256" key="6">
    <source>
        <dbReference type="ARBA" id="ARBA00023136"/>
    </source>
</evidence>
<proteinExistence type="predicted"/>
<evidence type="ECO:0000256" key="2">
    <source>
        <dbReference type="ARBA" id="ARBA00022692"/>
    </source>
</evidence>
<name>A0A914BM76_PATMI</name>
<dbReference type="Pfam" id="PF00530">
    <property type="entry name" value="SRCR"/>
    <property type="match status" value="4"/>
</dbReference>
<evidence type="ECO:0000259" key="11">
    <source>
        <dbReference type="PROSITE" id="PS50287"/>
    </source>
</evidence>
<comment type="subcellular location">
    <subcellularLocation>
        <location evidence="1">Membrane</location>
        <topology evidence="1">Single-pass membrane protein</topology>
    </subcellularLocation>
</comment>
<accession>A0A914BM76</accession>
<evidence type="ECO:0000256" key="4">
    <source>
        <dbReference type="ARBA" id="ARBA00022737"/>
    </source>
</evidence>
<feature type="disulfide bond" evidence="9">
    <location>
        <begin position="36"/>
        <end position="100"/>
    </location>
</feature>
<feature type="transmembrane region" description="Helical" evidence="10">
    <location>
        <begin position="458"/>
        <end position="486"/>
    </location>
</feature>
<dbReference type="PRINTS" id="PR00258">
    <property type="entry name" value="SPERACTRCPTR"/>
</dbReference>
<dbReference type="GO" id="GO:0016020">
    <property type="term" value="C:membrane"/>
    <property type="evidence" value="ECO:0007669"/>
    <property type="project" value="UniProtKB-SubCell"/>
</dbReference>
<evidence type="ECO:0000256" key="3">
    <source>
        <dbReference type="ARBA" id="ARBA00022729"/>
    </source>
</evidence>
<evidence type="ECO:0000256" key="7">
    <source>
        <dbReference type="ARBA" id="ARBA00023157"/>
    </source>
</evidence>
<evidence type="ECO:0000313" key="13">
    <source>
        <dbReference type="Proteomes" id="UP000887568"/>
    </source>
</evidence>
<comment type="caution">
    <text evidence="9">Lacks conserved residue(s) required for the propagation of feature annotation.</text>
</comment>
<dbReference type="EnsemblMetazoa" id="XM_038220649.1">
    <property type="protein sequence ID" value="XP_038076577.1"/>
    <property type="gene ID" value="LOC119744615"/>
</dbReference>
<dbReference type="PROSITE" id="PS50287">
    <property type="entry name" value="SRCR_2"/>
    <property type="match status" value="4"/>
</dbReference>
<keyword evidence="2 10" id="KW-0812">Transmembrane</keyword>
<reference evidence="12" key="1">
    <citation type="submission" date="2022-11" db="UniProtKB">
        <authorList>
            <consortium name="EnsemblMetazoa"/>
        </authorList>
    </citation>
    <scope>IDENTIFICATION</scope>
</reference>
<feature type="disulfide bond" evidence="9">
    <location>
        <begin position="209"/>
        <end position="219"/>
    </location>
</feature>
<dbReference type="AlphaFoldDB" id="A0A914BM76"/>